<accession>A0A7W7K1S2</accession>
<evidence type="ECO:0000313" key="4">
    <source>
        <dbReference type="Proteomes" id="UP000575241"/>
    </source>
</evidence>
<feature type="domain" description="Glucose/Sorbosone dehydrogenase" evidence="2">
    <location>
        <begin position="63"/>
        <end position="387"/>
    </location>
</feature>
<proteinExistence type="predicted"/>
<dbReference type="PANTHER" id="PTHR19328:SF75">
    <property type="entry name" value="ALDOSE SUGAR DEHYDROGENASE YLII"/>
    <property type="match status" value="1"/>
</dbReference>
<dbReference type="Gene3D" id="2.120.10.30">
    <property type="entry name" value="TolB, C-terminal domain"/>
    <property type="match status" value="1"/>
</dbReference>
<name>A0A7W7K1S2_9SPHN</name>
<dbReference type="Pfam" id="PF07995">
    <property type="entry name" value="GSDH"/>
    <property type="match status" value="1"/>
</dbReference>
<dbReference type="AlphaFoldDB" id="A0A7W7K1S2"/>
<feature type="region of interest" description="Disordered" evidence="1">
    <location>
        <begin position="1"/>
        <end position="50"/>
    </location>
</feature>
<evidence type="ECO:0000313" key="3">
    <source>
        <dbReference type="EMBL" id="MBB4838830.1"/>
    </source>
</evidence>
<organism evidence="3 4">
    <name type="scientific">Sphingomonas kyeonggiensis</name>
    <dbReference type="NCBI Taxonomy" id="1268553"/>
    <lineage>
        <taxon>Bacteria</taxon>
        <taxon>Pseudomonadati</taxon>
        <taxon>Pseudomonadota</taxon>
        <taxon>Alphaproteobacteria</taxon>
        <taxon>Sphingomonadales</taxon>
        <taxon>Sphingomonadaceae</taxon>
        <taxon>Sphingomonas</taxon>
    </lineage>
</organism>
<dbReference type="InterPro" id="IPR012938">
    <property type="entry name" value="Glc/Sorbosone_DH"/>
</dbReference>
<dbReference type="InterPro" id="IPR011042">
    <property type="entry name" value="6-blade_b-propeller_TolB-like"/>
</dbReference>
<sequence length="393" mass="41391">MALAACSGGGGTGSGPSGGVAGPTPAPTVSPTPTPTPTPTPVPKETATTSDGVTVDIAPIAAFEYPWAINFIPDGRLLVTQAFDGIRLVAQNGSYSAPLAGLPKGFRAFDIILSADYATSHKVVISFDEPGTNGAEGLAVATAELVLPTDGEPRFENFKTIWRQTKTTTAGQFGGKLAFSPDGKYLFITTGERATFDPAQDLSNTLGKTIRLFADGTIPPDNPFVKTPGAMPEIWTLGHRNPYGIAFDAAGRQWQHEMGPKGGDELNLIVPGGNYGWPKVSWGNNYDGGLIPKPATGDGYVAPVTYWDPVIAPAGMIIYSGKMFRQWAGYAIMGGLQSQGLVFVKFNGTSAAEVARLPLHARIRDVREGSDGAIWVLEDTGTGRVLRVSPRPN</sequence>
<dbReference type="Proteomes" id="UP000575241">
    <property type="component" value="Unassembled WGS sequence"/>
</dbReference>
<dbReference type="InterPro" id="IPR011041">
    <property type="entry name" value="Quinoprot_gluc/sorb_DH_b-prop"/>
</dbReference>
<reference evidence="3 4" key="1">
    <citation type="submission" date="2020-08" db="EMBL/GenBank/DDBJ databases">
        <title>Functional genomics of gut bacteria from endangered species of beetles.</title>
        <authorList>
            <person name="Carlos-Shanley C."/>
        </authorList>
    </citation>
    <scope>NUCLEOTIDE SEQUENCE [LARGE SCALE GENOMIC DNA]</scope>
    <source>
        <strain evidence="3 4">S00224</strain>
    </source>
</reference>
<feature type="compositionally biased region" description="Pro residues" evidence="1">
    <location>
        <begin position="24"/>
        <end position="42"/>
    </location>
</feature>
<comment type="caution">
    <text evidence="3">The sequence shown here is derived from an EMBL/GenBank/DDBJ whole genome shotgun (WGS) entry which is preliminary data.</text>
</comment>
<dbReference type="EMBL" id="JACHLN010000002">
    <property type="protein sequence ID" value="MBB4838830.1"/>
    <property type="molecule type" value="Genomic_DNA"/>
</dbReference>
<protein>
    <submittedName>
        <fullName evidence="3">Glucose/arabinose dehydrogenase</fullName>
    </submittedName>
</protein>
<evidence type="ECO:0000259" key="2">
    <source>
        <dbReference type="Pfam" id="PF07995"/>
    </source>
</evidence>
<dbReference type="SUPFAM" id="SSF50952">
    <property type="entry name" value="Soluble quinoprotein glucose dehydrogenase"/>
    <property type="match status" value="1"/>
</dbReference>
<gene>
    <name evidence="3" type="ORF">HNP52_001899</name>
</gene>
<keyword evidence="4" id="KW-1185">Reference proteome</keyword>
<dbReference type="RefSeq" id="WP_184165977.1">
    <property type="nucleotide sequence ID" value="NZ_JACHLN010000002.1"/>
</dbReference>
<dbReference type="PANTHER" id="PTHR19328">
    <property type="entry name" value="HEDGEHOG-INTERACTING PROTEIN"/>
    <property type="match status" value="1"/>
</dbReference>
<evidence type="ECO:0000256" key="1">
    <source>
        <dbReference type="SAM" id="MobiDB-lite"/>
    </source>
</evidence>
<feature type="compositionally biased region" description="Gly residues" evidence="1">
    <location>
        <begin position="7"/>
        <end position="21"/>
    </location>
</feature>